<sequence length="181" mass="20978">MDEKDVHALLAQYYLPKTHKPGTPLRPIVSDLKHPTIKISTYLDQLLRPLFDKIALKTTTTSGFKVMKQVYEWSTNNLREETLLCTIDIVDLYTMIPQTEGVLAIKKMLDYLELKQIGGLKIEIIIRLIRFVMKNNYFLYEGQYYCQIRGGAMGSPLTLTIANCYMFFFERNIVKQITNAL</sequence>
<evidence type="ECO:0000313" key="1">
    <source>
        <dbReference type="EMBL" id="CAF2086596.1"/>
    </source>
</evidence>
<evidence type="ECO:0008006" key="3">
    <source>
        <dbReference type="Google" id="ProtNLM"/>
    </source>
</evidence>
<dbReference type="PANTHER" id="PTHR21301">
    <property type="entry name" value="REVERSE TRANSCRIPTASE"/>
    <property type="match status" value="1"/>
</dbReference>
<name>A0A816SLZ5_9BILA</name>
<proteinExistence type="predicted"/>
<dbReference type="AlphaFoldDB" id="A0A816SLZ5"/>
<evidence type="ECO:0000313" key="2">
    <source>
        <dbReference type="Proteomes" id="UP000663856"/>
    </source>
</evidence>
<dbReference type="EMBL" id="CAJNRF010006880">
    <property type="protein sequence ID" value="CAF2086596.1"/>
    <property type="molecule type" value="Genomic_DNA"/>
</dbReference>
<protein>
    <recommendedName>
        <fullName evidence="3">Reverse transcriptase domain-containing protein</fullName>
    </recommendedName>
</protein>
<reference evidence="1" key="1">
    <citation type="submission" date="2021-02" db="EMBL/GenBank/DDBJ databases">
        <authorList>
            <person name="Nowell W R."/>
        </authorList>
    </citation>
    <scope>NUCLEOTIDE SEQUENCE</scope>
</reference>
<organism evidence="1 2">
    <name type="scientific">Rotaria magnacalcarata</name>
    <dbReference type="NCBI Taxonomy" id="392030"/>
    <lineage>
        <taxon>Eukaryota</taxon>
        <taxon>Metazoa</taxon>
        <taxon>Spiralia</taxon>
        <taxon>Gnathifera</taxon>
        <taxon>Rotifera</taxon>
        <taxon>Eurotatoria</taxon>
        <taxon>Bdelloidea</taxon>
        <taxon>Philodinida</taxon>
        <taxon>Philodinidae</taxon>
        <taxon>Rotaria</taxon>
    </lineage>
</organism>
<dbReference type="Proteomes" id="UP000663856">
    <property type="component" value="Unassembled WGS sequence"/>
</dbReference>
<comment type="caution">
    <text evidence="1">The sequence shown here is derived from an EMBL/GenBank/DDBJ whole genome shotgun (WGS) entry which is preliminary data.</text>
</comment>
<gene>
    <name evidence="1" type="ORF">WKI299_LOCUS17321</name>
</gene>
<accession>A0A816SLZ5</accession>
<dbReference type="PANTHER" id="PTHR21301:SF10">
    <property type="entry name" value="REVERSE TRANSCRIPTASE DOMAIN-CONTAINING PROTEIN"/>
    <property type="match status" value="1"/>
</dbReference>